<dbReference type="InterPro" id="IPR024079">
    <property type="entry name" value="MetalloPept_cat_dom_sf"/>
</dbReference>
<comment type="caution">
    <text evidence="12">The sequence shown here is derived from an EMBL/GenBank/DDBJ whole genome shotgun (WGS) entry which is preliminary data.</text>
</comment>
<evidence type="ECO:0000256" key="9">
    <source>
        <dbReference type="RuleBase" id="RU003435"/>
    </source>
</evidence>
<feature type="domain" description="Peptidase M3A/M3B catalytic" evidence="10">
    <location>
        <begin position="222"/>
        <end position="677"/>
    </location>
</feature>
<evidence type="ECO:0000259" key="10">
    <source>
        <dbReference type="Pfam" id="PF01432"/>
    </source>
</evidence>
<sequence length="680" mass="76749">MSNPLLTFTDLPPFSQIKPEHVKPAVEQVIEECRNKIEQVLEGNTSPSWDNLVAPIDEVDDRLGRIWSPVSHMNSVMNSDELRDAYESCLPVLSEYGTWVGQHKGLFEAYKAIKASEAFSALNQAQQKTITDALRDFELSGIGLPADEQHRYGEISKRQSELGSQFSNNVLDATMGWSKQITDVAELAGMPESALAAAQAAAEAKEQEGYLLTLDIPSYLPVMTYCDNQDLRRELYEAYVTRASDRGPNAGKWDNTEIITEQLKLRHEIARMLGFSTYSEKSLSTKMAETPDQVLGFLNDLAVKAKPQGEREVEELRQFAEKEFGVSELNLWDIAYYSEKQKQNLFEISDEELRPYFPESNAVSGLFEVLNRVFGMSVTEREGVDTWHDSVRFFDIFDATGTLRGSFYLDLYAREHKRGGAWMDDCRGRRITQSGELQTPVAYLTCNFNKPVGDKPALFTHDEVVTLFHEFGHGIHHMLTQVDAGAVSGINGVPWDAVELPSQFLENWCWEEEALSFISGHFETGEALPKEMLEKMLAAKNFQSAMFILRQLELGLFDFTLHTEYDPEVGARVLETLADVKSKVSVLPSLDWNRFSHSFGHIFAGGYSAGYYSYLWAEVLSADAFSAFEEEGIFNTETGNRFLNNILEMGGSEEPMELFKRFRGREPQIDAMLRHAGIQA</sequence>
<dbReference type="Pfam" id="PF01432">
    <property type="entry name" value="Peptidase_M3"/>
    <property type="match status" value="1"/>
</dbReference>
<accession>A0ABV4LSJ7</accession>
<keyword evidence="5 9" id="KW-0862">Zinc</keyword>
<keyword evidence="13" id="KW-1185">Reference proteome</keyword>
<dbReference type="Pfam" id="PF19310">
    <property type="entry name" value="TOP_N"/>
    <property type="match status" value="1"/>
</dbReference>
<evidence type="ECO:0000256" key="5">
    <source>
        <dbReference type="ARBA" id="ARBA00022833"/>
    </source>
</evidence>
<comment type="similarity">
    <text evidence="1 9">Belongs to the peptidase M3 family.</text>
</comment>
<evidence type="ECO:0000313" key="12">
    <source>
        <dbReference type="EMBL" id="MEZ8180819.1"/>
    </source>
</evidence>
<evidence type="ECO:0000256" key="8">
    <source>
        <dbReference type="ARBA" id="ARBA00026100"/>
    </source>
</evidence>
<evidence type="ECO:0000313" key="13">
    <source>
        <dbReference type="Proteomes" id="UP001569200"/>
    </source>
</evidence>
<keyword evidence="6 9" id="KW-0482">Metalloprotease</keyword>
<keyword evidence="2 9" id="KW-0645">Protease</keyword>
<comment type="cofactor">
    <cofactor evidence="9">
        <name>Zn(2+)</name>
        <dbReference type="ChEBI" id="CHEBI:29105"/>
    </cofactor>
    <text evidence="9">Binds 1 zinc ion.</text>
</comment>
<evidence type="ECO:0000256" key="2">
    <source>
        <dbReference type="ARBA" id="ARBA00022670"/>
    </source>
</evidence>
<evidence type="ECO:0000256" key="1">
    <source>
        <dbReference type="ARBA" id="ARBA00006040"/>
    </source>
</evidence>
<gene>
    <name evidence="12" type="primary">prlC</name>
    <name evidence="12" type="ORF">ACED33_09035</name>
</gene>
<protein>
    <recommendedName>
        <fullName evidence="8">oligopeptidase A</fullName>
        <ecNumber evidence="8">3.4.24.70</ecNumber>
    </recommendedName>
</protein>
<dbReference type="PANTHER" id="PTHR11804">
    <property type="entry name" value="PROTEASE M3 THIMET OLIGOPEPTIDASE-RELATED"/>
    <property type="match status" value="1"/>
</dbReference>
<keyword evidence="4 9" id="KW-0378">Hydrolase</keyword>
<dbReference type="Gene3D" id="1.10.1370.40">
    <property type="match status" value="1"/>
</dbReference>
<dbReference type="InterPro" id="IPR034005">
    <property type="entry name" value="M3A_DCP"/>
</dbReference>
<evidence type="ECO:0000256" key="4">
    <source>
        <dbReference type="ARBA" id="ARBA00022801"/>
    </source>
</evidence>
<comment type="catalytic activity">
    <reaction evidence="7">
        <text>Hydrolysis of oligopeptides, with broad specificity. Gly or Ala commonly occur as P1 or P1' residues, but more distant residues are also important, as is shown by the fact that Z-Gly-Pro-Gly-|-Gly-Pro-Ala is cleaved, but not Z-(Gly)(5).</text>
        <dbReference type="EC" id="3.4.24.70"/>
    </reaction>
</comment>
<evidence type="ECO:0000259" key="11">
    <source>
        <dbReference type="Pfam" id="PF19310"/>
    </source>
</evidence>
<proteinExistence type="inferred from homology"/>
<dbReference type="EMBL" id="JBGOOW010000006">
    <property type="protein sequence ID" value="MEZ8180819.1"/>
    <property type="molecule type" value="Genomic_DNA"/>
</dbReference>
<dbReference type="GO" id="GO:0004222">
    <property type="term" value="F:metalloendopeptidase activity"/>
    <property type="evidence" value="ECO:0007669"/>
    <property type="project" value="UniProtKB-EC"/>
</dbReference>
<organism evidence="12 13">
    <name type="scientific">Vibrio splendidus</name>
    <dbReference type="NCBI Taxonomy" id="29497"/>
    <lineage>
        <taxon>Bacteria</taxon>
        <taxon>Pseudomonadati</taxon>
        <taxon>Pseudomonadota</taxon>
        <taxon>Gammaproteobacteria</taxon>
        <taxon>Vibrionales</taxon>
        <taxon>Vibrionaceae</taxon>
        <taxon>Vibrio</taxon>
    </lineage>
</organism>
<dbReference type="Gene3D" id="1.10.1370.10">
    <property type="entry name" value="Neurolysin, domain 3"/>
    <property type="match status" value="1"/>
</dbReference>
<name>A0ABV4LSJ7_VIBSP</name>
<keyword evidence="3 9" id="KW-0479">Metal-binding</keyword>
<dbReference type="CDD" id="cd06456">
    <property type="entry name" value="M3A_DCP"/>
    <property type="match status" value="1"/>
</dbReference>
<dbReference type="InterPro" id="IPR045090">
    <property type="entry name" value="Pept_M3A_M3B"/>
</dbReference>
<dbReference type="InterPro" id="IPR001567">
    <property type="entry name" value="Pept_M3A_M3B_dom"/>
</dbReference>
<dbReference type="Gene3D" id="3.40.390.10">
    <property type="entry name" value="Collagenase (Catalytic Domain)"/>
    <property type="match status" value="1"/>
</dbReference>
<feature type="domain" description="Oligopeptidase A N-terminal" evidence="11">
    <location>
        <begin position="27"/>
        <end position="148"/>
    </location>
</feature>
<reference evidence="12 13" key="1">
    <citation type="submission" date="2024-06" db="EMBL/GenBank/DDBJ databases">
        <authorList>
            <person name="Steensen K."/>
            <person name="Seneca J."/>
            <person name="Bartlau N."/>
            <person name="Yu A.X."/>
            <person name="Polz M.F."/>
        </authorList>
    </citation>
    <scope>NUCLEOTIDE SEQUENCE [LARGE SCALE GENOMIC DNA]</scope>
    <source>
        <strain evidence="12 13">1F145</strain>
    </source>
</reference>
<dbReference type="InterPro" id="IPR024077">
    <property type="entry name" value="Neurolysin/TOP_dom2"/>
</dbReference>
<dbReference type="SUPFAM" id="SSF55486">
    <property type="entry name" value="Metalloproteases ('zincins'), catalytic domain"/>
    <property type="match status" value="1"/>
</dbReference>
<dbReference type="RefSeq" id="WP_102572033.1">
    <property type="nucleotide sequence ID" value="NZ_CAWNVA010000024.1"/>
</dbReference>
<dbReference type="InterPro" id="IPR045666">
    <property type="entry name" value="OpdA_N"/>
</dbReference>
<evidence type="ECO:0000256" key="3">
    <source>
        <dbReference type="ARBA" id="ARBA00022723"/>
    </source>
</evidence>
<dbReference type="NCBIfam" id="NF008159">
    <property type="entry name" value="PRK10911.1"/>
    <property type="match status" value="1"/>
</dbReference>
<dbReference type="PANTHER" id="PTHR11804:SF84">
    <property type="entry name" value="SACCHAROLYSIN"/>
    <property type="match status" value="1"/>
</dbReference>
<evidence type="ECO:0000256" key="6">
    <source>
        <dbReference type="ARBA" id="ARBA00023049"/>
    </source>
</evidence>
<dbReference type="EC" id="3.4.24.70" evidence="8"/>
<dbReference type="Proteomes" id="UP001569200">
    <property type="component" value="Unassembled WGS sequence"/>
</dbReference>
<evidence type="ECO:0000256" key="7">
    <source>
        <dbReference type="ARBA" id="ARBA00024603"/>
    </source>
</evidence>